<comment type="similarity">
    <text evidence="1 8 9 10">Belongs to the TRAFAC class TrmE-Era-EngA-EngB-Septin-like GTPase superfamily. EngA (Der) GTPase family.</text>
</comment>
<dbReference type="PROSITE" id="PS51712">
    <property type="entry name" value="G_ENGA"/>
    <property type="match status" value="2"/>
</dbReference>
<dbReference type="HAMAP" id="MF_00195">
    <property type="entry name" value="GTPase_Der"/>
    <property type="match status" value="1"/>
</dbReference>
<evidence type="ECO:0000256" key="6">
    <source>
        <dbReference type="ARBA" id="ARBA00023134"/>
    </source>
</evidence>
<comment type="caution">
    <text evidence="12">The sequence shown here is derived from an EMBL/GenBank/DDBJ whole genome shotgun (WGS) entry which is preliminary data.</text>
</comment>
<evidence type="ECO:0000313" key="13">
    <source>
        <dbReference type="Proteomes" id="UP001250932"/>
    </source>
</evidence>
<dbReference type="InterPro" id="IPR006073">
    <property type="entry name" value="GTP-bd"/>
</dbReference>
<evidence type="ECO:0000256" key="8">
    <source>
        <dbReference type="HAMAP-Rule" id="MF_00195"/>
    </source>
</evidence>
<keyword evidence="13" id="KW-1185">Reference proteome</keyword>
<feature type="domain" description="EngA-type G" evidence="11">
    <location>
        <begin position="23"/>
        <end position="187"/>
    </location>
</feature>
<feature type="domain" description="EngA-type G" evidence="11">
    <location>
        <begin position="196"/>
        <end position="371"/>
    </location>
</feature>
<evidence type="ECO:0000256" key="5">
    <source>
        <dbReference type="ARBA" id="ARBA00022741"/>
    </source>
</evidence>
<protein>
    <recommendedName>
        <fullName evidence="2 8">GTPase Der</fullName>
    </recommendedName>
    <alternativeName>
        <fullName evidence="7 8">GTP-binding protein EngA</fullName>
    </alternativeName>
</protein>
<dbReference type="PANTHER" id="PTHR43834:SF6">
    <property type="entry name" value="GTPASE DER"/>
    <property type="match status" value="1"/>
</dbReference>
<dbReference type="CDD" id="cd01894">
    <property type="entry name" value="EngA1"/>
    <property type="match status" value="1"/>
</dbReference>
<evidence type="ECO:0000256" key="3">
    <source>
        <dbReference type="ARBA" id="ARBA00022517"/>
    </source>
</evidence>
<dbReference type="EMBL" id="JAQOUE010000001">
    <property type="protein sequence ID" value="MDT7042183.1"/>
    <property type="molecule type" value="Genomic_DNA"/>
</dbReference>
<sequence>MRKKRSKSIHQPALPGISEAQVPIVAIIGRPNVGKSTFFNRVLGTRSAIVDDMPGVTRDRITAECTYQGRRLQLVDTGGLDLSTSESMGQLIRVQSQTAIAEADILVVIMDGRAGLTPLDQEIATLLRDVNKPTFYAINKIDTPQAEPLLADFYQLGKDQLFPISAEHGTGVDELLEAFLPLLPVDPDDGERVPFPRVAVVGRPNVGKSTLINTLFGAERVVVSDIPGTTRDPVDTHIEYQGTPIIFTDTAGIRRRGKIERGIEGYSLARTLKALGRSDIAILILDGVEGATEQDTKIAGLLLKQGRGCVLFINKWDLRQDDPTAQTQFSKELHRRFPFFTFVPTIFGSALKGSSIDPLLSTIQSVMEAFCYRVPTARLNQFLQKALEDNPLPSKRRSPLKSMFMTQVATKPPTFALFVGKSVEVQTFYLRFLENRLRDTFGFEGTPIRILVRQR</sequence>
<evidence type="ECO:0000256" key="9">
    <source>
        <dbReference type="PROSITE-ProRule" id="PRU01049"/>
    </source>
</evidence>
<gene>
    <name evidence="8 12" type="primary">der</name>
    <name evidence="12" type="ORF">PPG34_07445</name>
</gene>
<dbReference type="NCBIfam" id="TIGR03594">
    <property type="entry name" value="GTPase_EngA"/>
    <property type="match status" value="1"/>
</dbReference>
<keyword evidence="6 8" id="KW-0342">GTP-binding</keyword>
<feature type="binding site" evidence="8">
    <location>
        <begin position="202"/>
        <end position="209"/>
    </location>
    <ligand>
        <name>GTP</name>
        <dbReference type="ChEBI" id="CHEBI:37565"/>
        <label>2</label>
    </ligand>
</feature>
<dbReference type="InterPro" id="IPR032859">
    <property type="entry name" value="KH_dom-like"/>
</dbReference>
<dbReference type="Gene3D" id="3.40.50.300">
    <property type="entry name" value="P-loop containing nucleotide triphosphate hydrolases"/>
    <property type="match status" value="2"/>
</dbReference>
<organism evidence="12 13">
    <name type="scientific">Candidatus Nitronereus thalassa</name>
    <dbReference type="NCBI Taxonomy" id="3020898"/>
    <lineage>
        <taxon>Bacteria</taxon>
        <taxon>Pseudomonadati</taxon>
        <taxon>Nitrospirota</taxon>
        <taxon>Nitrospiria</taxon>
        <taxon>Nitrospirales</taxon>
        <taxon>Nitrospiraceae</taxon>
        <taxon>Candidatus Nitronereus</taxon>
    </lineage>
</organism>
<dbReference type="InterPro" id="IPR015946">
    <property type="entry name" value="KH_dom-like_a/b"/>
</dbReference>
<evidence type="ECO:0000256" key="7">
    <source>
        <dbReference type="ARBA" id="ARBA00032345"/>
    </source>
</evidence>
<dbReference type="InterPro" id="IPR031166">
    <property type="entry name" value="G_ENGA"/>
</dbReference>
<evidence type="ECO:0000259" key="11">
    <source>
        <dbReference type="PROSITE" id="PS51712"/>
    </source>
</evidence>
<dbReference type="PRINTS" id="PR00326">
    <property type="entry name" value="GTP1OBG"/>
</dbReference>
<name>A0ABU3K715_9BACT</name>
<dbReference type="PANTHER" id="PTHR43834">
    <property type="entry name" value="GTPASE DER"/>
    <property type="match status" value="1"/>
</dbReference>
<keyword evidence="4 10" id="KW-0677">Repeat</keyword>
<dbReference type="RefSeq" id="WP_313832553.1">
    <property type="nucleotide sequence ID" value="NZ_JAQOUE010000001.1"/>
</dbReference>
<dbReference type="InterPro" id="IPR005225">
    <property type="entry name" value="Small_GTP-bd"/>
</dbReference>
<proteinExistence type="inferred from homology"/>
<evidence type="ECO:0000256" key="2">
    <source>
        <dbReference type="ARBA" id="ARBA00020953"/>
    </source>
</evidence>
<evidence type="ECO:0000256" key="10">
    <source>
        <dbReference type="RuleBase" id="RU004481"/>
    </source>
</evidence>
<dbReference type="InterPro" id="IPR016484">
    <property type="entry name" value="GTPase_Der"/>
</dbReference>
<feature type="binding site" evidence="8">
    <location>
        <begin position="314"/>
        <end position="317"/>
    </location>
    <ligand>
        <name>GTP</name>
        <dbReference type="ChEBI" id="CHEBI:37565"/>
        <label>2</label>
    </ligand>
</feature>
<dbReference type="Gene3D" id="3.30.300.20">
    <property type="match status" value="1"/>
</dbReference>
<evidence type="ECO:0000256" key="1">
    <source>
        <dbReference type="ARBA" id="ARBA00008279"/>
    </source>
</evidence>
<accession>A0ABU3K715</accession>
<dbReference type="GO" id="GO:0016787">
    <property type="term" value="F:hydrolase activity"/>
    <property type="evidence" value="ECO:0007669"/>
    <property type="project" value="UniProtKB-KW"/>
</dbReference>
<feature type="binding site" evidence="8">
    <location>
        <begin position="76"/>
        <end position="80"/>
    </location>
    <ligand>
        <name>GTP</name>
        <dbReference type="ChEBI" id="CHEBI:37565"/>
        <label>1</label>
    </ligand>
</feature>
<dbReference type="SUPFAM" id="SSF52540">
    <property type="entry name" value="P-loop containing nucleoside triphosphate hydrolases"/>
    <property type="match status" value="2"/>
</dbReference>
<comment type="function">
    <text evidence="8 10">GTPase that plays an essential role in the late steps of ribosome biogenesis.</text>
</comment>
<feature type="binding site" evidence="8">
    <location>
        <begin position="249"/>
        <end position="253"/>
    </location>
    <ligand>
        <name>GTP</name>
        <dbReference type="ChEBI" id="CHEBI:37565"/>
        <label>2</label>
    </ligand>
</feature>
<feature type="binding site" evidence="8">
    <location>
        <begin position="29"/>
        <end position="36"/>
    </location>
    <ligand>
        <name>GTP</name>
        <dbReference type="ChEBI" id="CHEBI:37565"/>
        <label>1</label>
    </ligand>
</feature>
<dbReference type="CDD" id="cd01895">
    <property type="entry name" value="EngA2"/>
    <property type="match status" value="1"/>
</dbReference>
<dbReference type="InterPro" id="IPR027417">
    <property type="entry name" value="P-loop_NTPase"/>
</dbReference>
<dbReference type="Pfam" id="PF01926">
    <property type="entry name" value="MMR_HSR1"/>
    <property type="match status" value="2"/>
</dbReference>
<keyword evidence="3 8" id="KW-0690">Ribosome biogenesis</keyword>
<keyword evidence="12" id="KW-0378">Hydrolase</keyword>
<dbReference type="PIRSF" id="PIRSF006485">
    <property type="entry name" value="GTP-binding_EngA"/>
    <property type="match status" value="1"/>
</dbReference>
<reference evidence="12 13" key="1">
    <citation type="journal article" date="2023" name="ISME J.">
        <title>Cultivation and genomic characterization of novel and ubiquitous marine nitrite-oxidizing bacteria from the Nitrospirales.</title>
        <authorList>
            <person name="Mueller A.J."/>
            <person name="Daebeler A."/>
            <person name="Herbold C.W."/>
            <person name="Kirkegaard R.H."/>
            <person name="Daims H."/>
        </authorList>
    </citation>
    <scope>NUCLEOTIDE SEQUENCE [LARGE SCALE GENOMIC DNA]</scope>
    <source>
        <strain evidence="12 13">EB</strain>
    </source>
</reference>
<evidence type="ECO:0000256" key="4">
    <source>
        <dbReference type="ARBA" id="ARBA00022737"/>
    </source>
</evidence>
<feature type="binding site" evidence="8">
    <location>
        <begin position="139"/>
        <end position="142"/>
    </location>
    <ligand>
        <name>GTP</name>
        <dbReference type="ChEBI" id="CHEBI:37565"/>
        <label>1</label>
    </ligand>
</feature>
<comment type="subunit">
    <text evidence="8">Associates with the 50S ribosomal subunit.</text>
</comment>
<evidence type="ECO:0000313" key="12">
    <source>
        <dbReference type="EMBL" id="MDT7042183.1"/>
    </source>
</evidence>
<dbReference type="Proteomes" id="UP001250932">
    <property type="component" value="Unassembled WGS sequence"/>
</dbReference>
<keyword evidence="5 8" id="KW-0547">Nucleotide-binding</keyword>
<dbReference type="NCBIfam" id="TIGR00231">
    <property type="entry name" value="small_GTP"/>
    <property type="match status" value="2"/>
</dbReference>
<dbReference type="Pfam" id="PF14714">
    <property type="entry name" value="KH_dom-like"/>
    <property type="match status" value="1"/>
</dbReference>